<feature type="domain" description="AP2/ERF" evidence="8">
    <location>
        <begin position="20"/>
        <end position="77"/>
    </location>
</feature>
<keyword evidence="6" id="KW-0539">Nucleus</keyword>
<dbReference type="InterPro" id="IPR001471">
    <property type="entry name" value="AP2/ERF_dom"/>
</dbReference>
<dbReference type="SUPFAM" id="SSF54171">
    <property type="entry name" value="DNA-binding domain"/>
    <property type="match status" value="1"/>
</dbReference>
<evidence type="ECO:0000256" key="3">
    <source>
        <dbReference type="ARBA" id="ARBA00023015"/>
    </source>
</evidence>
<dbReference type="GO" id="GO:0003700">
    <property type="term" value="F:DNA-binding transcription factor activity"/>
    <property type="evidence" value="ECO:0007669"/>
    <property type="project" value="InterPro"/>
</dbReference>
<keyword evidence="4" id="KW-0238">DNA-binding</keyword>
<dbReference type="Pfam" id="PF00847">
    <property type="entry name" value="AP2"/>
    <property type="match status" value="1"/>
</dbReference>
<evidence type="ECO:0000256" key="6">
    <source>
        <dbReference type="ARBA" id="ARBA00023242"/>
    </source>
</evidence>
<keyword evidence="3" id="KW-0805">Transcription regulation</keyword>
<dbReference type="GO" id="GO:0003677">
    <property type="term" value="F:DNA binding"/>
    <property type="evidence" value="ECO:0007669"/>
    <property type="project" value="UniProtKB-KW"/>
</dbReference>
<evidence type="ECO:0000256" key="5">
    <source>
        <dbReference type="ARBA" id="ARBA00023163"/>
    </source>
</evidence>
<dbReference type="AlphaFoldDB" id="A0AAU9RC39"/>
<dbReference type="Gene3D" id="3.30.730.10">
    <property type="entry name" value="AP2/ERF domain"/>
    <property type="match status" value="1"/>
</dbReference>
<evidence type="ECO:0000313" key="10">
    <source>
        <dbReference type="Proteomes" id="UP000836841"/>
    </source>
</evidence>
<comment type="similarity">
    <text evidence="7">Belongs to the AP2/ERF transcription factor family. ERF subfamily.</text>
</comment>
<evidence type="ECO:0000313" key="9">
    <source>
        <dbReference type="EMBL" id="CAH2038034.1"/>
    </source>
</evidence>
<gene>
    <name evidence="9" type="ORF">TAV2_LOCUS3613</name>
</gene>
<name>A0AAU9RC39_THLAR</name>
<protein>
    <recommendedName>
        <fullName evidence="8">AP2/ERF domain-containing protein</fullName>
    </recommendedName>
</protein>
<dbReference type="GO" id="GO:0005634">
    <property type="term" value="C:nucleus"/>
    <property type="evidence" value="ECO:0007669"/>
    <property type="project" value="UniProtKB-SubCell"/>
</dbReference>
<proteinExistence type="inferred from homology"/>
<dbReference type="PROSITE" id="PS51032">
    <property type="entry name" value="AP2_ERF"/>
    <property type="match status" value="1"/>
</dbReference>
<comment type="subcellular location">
    <subcellularLocation>
        <location evidence="1">Nucleus</location>
    </subcellularLocation>
</comment>
<dbReference type="InterPro" id="IPR036955">
    <property type="entry name" value="AP2/ERF_dom_sf"/>
</dbReference>
<evidence type="ECO:0000256" key="7">
    <source>
        <dbReference type="ARBA" id="ARBA00024343"/>
    </source>
</evidence>
<dbReference type="CDD" id="cd00018">
    <property type="entry name" value="AP2"/>
    <property type="match status" value="1"/>
</dbReference>
<dbReference type="PANTHER" id="PTHR31677">
    <property type="entry name" value="AP2 DOMAIN CLASS TRANSCRIPTION FACTOR"/>
    <property type="match status" value="1"/>
</dbReference>
<dbReference type="FunFam" id="3.30.730.10:FF:000001">
    <property type="entry name" value="Ethylene-responsive transcription factor 2"/>
    <property type="match status" value="1"/>
</dbReference>
<evidence type="ECO:0000256" key="4">
    <source>
        <dbReference type="ARBA" id="ARBA00023125"/>
    </source>
</evidence>
<organism evidence="9 10">
    <name type="scientific">Thlaspi arvense</name>
    <name type="common">Field penny-cress</name>
    <dbReference type="NCBI Taxonomy" id="13288"/>
    <lineage>
        <taxon>Eukaryota</taxon>
        <taxon>Viridiplantae</taxon>
        <taxon>Streptophyta</taxon>
        <taxon>Embryophyta</taxon>
        <taxon>Tracheophyta</taxon>
        <taxon>Spermatophyta</taxon>
        <taxon>Magnoliopsida</taxon>
        <taxon>eudicotyledons</taxon>
        <taxon>Gunneridae</taxon>
        <taxon>Pentapetalae</taxon>
        <taxon>rosids</taxon>
        <taxon>malvids</taxon>
        <taxon>Brassicales</taxon>
        <taxon>Brassicaceae</taxon>
        <taxon>Thlaspideae</taxon>
        <taxon>Thlaspi</taxon>
    </lineage>
</organism>
<dbReference type="PRINTS" id="PR00367">
    <property type="entry name" value="ETHRSPELEMNT"/>
</dbReference>
<reference evidence="9 10" key="1">
    <citation type="submission" date="2022-03" db="EMBL/GenBank/DDBJ databases">
        <authorList>
            <person name="Nunn A."/>
            <person name="Chopra R."/>
            <person name="Nunn A."/>
            <person name="Contreras Garrido A."/>
        </authorList>
    </citation>
    <scope>NUCLEOTIDE SEQUENCE [LARGE SCALE GENOMIC DNA]</scope>
</reference>
<dbReference type="PANTHER" id="PTHR31677:SF87">
    <property type="entry name" value="ETHYLENE-RESPONSIVE TRANSCRIPTION FACTOR ERF088"/>
    <property type="match status" value="1"/>
</dbReference>
<evidence type="ECO:0000256" key="2">
    <source>
        <dbReference type="ARBA" id="ARBA00022745"/>
    </source>
</evidence>
<keyword evidence="5" id="KW-0804">Transcription</keyword>
<dbReference type="Proteomes" id="UP000836841">
    <property type="component" value="Chromosome 1"/>
</dbReference>
<keyword evidence="2" id="KW-0936">Ethylene signaling pathway</keyword>
<dbReference type="InterPro" id="IPR016177">
    <property type="entry name" value="DNA-bd_dom_sf"/>
</dbReference>
<evidence type="ECO:0000256" key="1">
    <source>
        <dbReference type="ARBA" id="ARBA00004123"/>
    </source>
</evidence>
<sequence>MLKSRNKSKSKQENKSQEVKFLGVRRRPWGRYAAEIRNPFTKERHWLGTFDTAEEAALAYDAAARSISGSLAKTNFFYTENISSLQRQPQPSLQSSSDKDFVNPIASLGPDMTWGSSSFCFHHDQPPENSHFLVGPISSSSLQEQQFPVNLTNCYDYDDHVGRSSEVSLPSLPNDMSSSFFAHQDNTGEHGDADQMKIGSVLSDEPHCSDSEYDFLLSNMPTSLLNDVNGDPPQVIESTSLSSFI</sequence>
<keyword evidence="10" id="KW-1185">Reference proteome</keyword>
<dbReference type="SMART" id="SM00380">
    <property type="entry name" value="AP2"/>
    <property type="match status" value="1"/>
</dbReference>
<dbReference type="GO" id="GO:0009873">
    <property type="term" value="P:ethylene-activated signaling pathway"/>
    <property type="evidence" value="ECO:0007669"/>
    <property type="project" value="UniProtKB-KW"/>
</dbReference>
<dbReference type="EMBL" id="OU466857">
    <property type="protein sequence ID" value="CAH2038034.1"/>
    <property type="molecule type" value="Genomic_DNA"/>
</dbReference>
<evidence type="ECO:0000259" key="8">
    <source>
        <dbReference type="PROSITE" id="PS51032"/>
    </source>
</evidence>
<accession>A0AAU9RC39</accession>